<accession>A0AC34Q7G0</accession>
<dbReference type="Proteomes" id="UP000887576">
    <property type="component" value="Unplaced"/>
</dbReference>
<evidence type="ECO:0000313" key="2">
    <source>
        <dbReference type="WBParaSite" id="JU765_v2.g13482.t1"/>
    </source>
</evidence>
<dbReference type="WBParaSite" id="JU765_v2.g13482.t1">
    <property type="protein sequence ID" value="JU765_v2.g13482.t1"/>
    <property type="gene ID" value="JU765_v2.g13482"/>
</dbReference>
<proteinExistence type="predicted"/>
<protein>
    <submittedName>
        <fullName evidence="2">Uncharacterized protein</fullName>
    </submittedName>
</protein>
<sequence length="260" mass="29118">MVNGFPDLRKFFGGGSSDDVICNPNSTFSCPCEKCWETSKPFVKNGSEWLAVEFQKCLPMTKNLEKQLREKIASWLNEECAFVLNCRIFSLQSFTQKNVIIGGNECQNENDKTKGVLYLTVLLNLNETKIYEATQVPATILGSVIQAREHLLSSLVAADMDSVVIVERVDYPFNDYELQSNSAVSPKKLLQLTSFAFASMIISFIATFCLICSCFCCFVGRIQWSSFGSSKWFNGTNPKKKKIKTNVELKALKSNPESVS</sequence>
<reference evidence="2" key="1">
    <citation type="submission" date="2022-11" db="UniProtKB">
        <authorList>
            <consortium name="WormBaseParasite"/>
        </authorList>
    </citation>
    <scope>IDENTIFICATION</scope>
</reference>
<organism evidence="1 2">
    <name type="scientific">Panagrolaimus sp. JU765</name>
    <dbReference type="NCBI Taxonomy" id="591449"/>
    <lineage>
        <taxon>Eukaryota</taxon>
        <taxon>Metazoa</taxon>
        <taxon>Ecdysozoa</taxon>
        <taxon>Nematoda</taxon>
        <taxon>Chromadorea</taxon>
        <taxon>Rhabditida</taxon>
        <taxon>Tylenchina</taxon>
        <taxon>Panagrolaimomorpha</taxon>
        <taxon>Panagrolaimoidea</taxon>
        <taxon>Panagrolaimidae</taxon>
        <taxon>Panagrolaimus</taxon>
    </lineage>
</organism>
<evidence type="ECO:0000313" key="1">
    <source>
        <dbReference type="Proteomes" id="UP000887576"/>
    </source>
</evidence>
<name>A0AC34Q7G0_9BILA</name>